<reference evidence="5 6" key="1">
    <citation type="submission" date="2017-09" db="EMBL/GenBank/DDBJ databases">
        <title>Depth-based differentiation of microbial function through sediment-hosted aquifers and enrichment of novel symbionts in the deep terrestrial subsurface.</title>
        <authorList>
            <person name="Probst A.J."/>
            <person name="Ladd B."/>
            <person name="Jarett J.K."/>
            <person name="Geller-Mcgrath D.E."/>
            <person name="Sieber C.M."/>
            <person name="Emerson J.B."/>
            <person name="Anantharaman K."/>
            <person name="Thomas B.C."/>
            <person name="Malmstrom R."/>
            <person name="Stieglmeier M."/>
            <person name="Klingl A."/>
            <person name="Woyke T."/>
            <person name="Ryan C.M."/>
            <person name="Banfield J.F."/>
        </authorList>
    </citation>
    <scope>NUCLEOTIDE SEQUENCE [LARGE SCALE GENOMIC DNA]</scope>
    <source>
        <strain evidence="5">CG07_land_8_20_14_0_80_42_15</strain>
    </source>
</reference>
<dbReference type="GO" id="GO:0003824">
    <property type="term" value="F:catalytic activity"/>
    <property type="evidence" value="ECO:0007669"/>
    <property type="project" value="InterPro"/>
</dbReference>
<dbReference type="PROSITE" id="PS51084">
    <property type="entry name" value="HIT_2"/>
    <property type="match status" value="1"/>
</dbReference>
<dbReference type="AlphaFoldDB" id="A0A2J0KZK9"/>
<feature type="domain" description="HIT" evidence="4">
    <location>
        <begin position="5"/>
        <end position="114"/>
    </location>
</feature>
<dbReference type="SUPFAM" id="SSF54197">
    <property type="entry name" value="HIT-like"/>
    <property type="match status" value="1"/>
</dbReference>
<organism evidence="5 6">
    <name type="scientific">Candidatus Aquitaenariimonas noxiae</name>
    <dbReference type="NCBI Taxonomy" id="1974741"/>
    <lineage>
        <taxon>Bacteria</taxon>
        <taxon>Pseudomonadati</taxon>
        <taxon>Candidatus Omnitrophota</taxon>
        <taxon>Candidatus Aquitaenariimonas</taxon>
    </lineage>
</organism>
<dbReference type="Pfam" id="PF01230">
    <property type="entry name" value="HIT"/>
    <property type="match status" value="1"/>
</dbReference>
<name>A0A2J0KZK9_9BACT</name>
<comment type="caution">
    <text evidence="5">The sequence shown here is derived from an EMBL/GenBank/DDBJ whole genome shotgun (WGS) entry which is preliminary data.</text>
</comment>
<dbReference type="CDD" id="cd01276">
    <property type="entry name" value="PKCI_related"/>
    <property type="match status" value="1"/>
</dbReference>
<evidence type="ECO:0000259" key="4">
    <source>
        <dbReference type="PROSITE" id="PS51084"/>
    </source>
</evidence>
<feature type="active site" description="Tele-AMP-histidine intermediate" evidence="1">
    <location>
        <position position="100"/>
    </location>
</feature>
<sequence>MKDCLFCKIASGEIPSQKVYEDKDIFAFNDIKPQAPTHVLIVPKKHIDKLSSLKGTDAELVGKMLLAANKIAKDNGLNGSGYRIVGNCGQDAGQLVFHIHLHLIGGRKFGWPPG</sequence>
<accession>A0A2J0KZK9</accession>
<protein>
    <submittedName>
        <fullName evidence="5">Histidine triad nucleotide-binding protein</fullName>
    </submittedName>
</protein>
<dbReference type="InterPro" id="IPR001310">
    <property type="entry name" value="Histidine_triad_HIT"/>
</dbReference>
<dbReference type="Gene3D" id="3.30.428.10">
    <property type="entry name" value="HIT-like"/>
    <property type="match status" value="1"/>
</dbReference>
<dbReference type="EMBL" id="PEWV01000065">
    <property type="protein sequence ID" value="PIU41253.1"/>
    <property type="molecule type" value="Genomic_DNA"/>
</dbReference>
<evidence type="ECO:0000256" key="2">
    <source>
        <dbReference type="PIRSR" id="PIRSR601310-3"/>
    </source>
</evidence>
<dbReference type="Proteomes" id="UP000230052">
    <property type="component" value="Unassembled WGS sequence"/>
</dbReference>
<evidence type="ECO:0000256" key="1">
    <source>
        <dbReference type="PIRSR" id="PIRSR601310-1"/>
    </source>
</evidence>
<dbReference type="PRINTS" id="PR00332">
    <property type="entry name" value="HISTRIAD"/>
</dbReference>
<evidence type="ECO:0000313" key="6">
    <source>
        <dbReference type="Proteomes" id="UP000230052"/>
    </source>
</evidence>
<dbReference type="InterPro" id="IPR036265">
    <property type="entry name" value="HIT-like_sf"/>
</dbReference>
<proteinExistence type="predicted"/>
<dbReference type="InterPro" id="IPR011146">
    <property type="entry name" value="HIT-like"/>
</dbReference>
<evidence type="ECO:0000313" key="5">
    <source>
        <dbReference type="EMBL" id="PIU41253.1"/>
    </source>
</evidence>
<dbReference type="InterPro" id="IPR019808">
    <property type="entry name" value="Histidine_triad_CS"/>
</dbReference>
<feature type="short sequence motif" description="Histidine triad motif" evidence="2 3">
    <location>
        <begin position="98"/>
        <end position="102"/>
    </location>
</feature>
<dbReference type="PROSITE" id="PS00892">
    <property type="entry name" value="HIT_1"/>
    <property type="match status" value="1"/>
</dbReference>
<gene>
    <name evidence="5" type="ORF">COS99_06515</name>
</gene>
<dbReference type="PANTHER" id="PTHR23089">
    <property type="entry name" value="HISTIDINE TRIAD HIT PROTEIN"/>
    <property type="match status" value="1"/>
</dbReference>
<evidence type="ECO:0000256" key="3">
    <source>
        <dbReference type="PROSITE-ProRule" id="PRU00464"/>
    </source>
</evidence>